<dbReference type="Proteomes" id="UP000308768">
    <property type="component" value="Unassembled WGS sequence"/>
</dbReference>
<feature type="compositionally biased region" description="Low complexity" evidence="1">
    <location>
        <begin position="90"/>
        <end position="138"/>
    </location>
</feature>
<reference evidence="2 3" key="1">
    <citation type="submission" date="2017-03" db="EMBL/GenBank/DDBJ databases">
        <title>Genomes of endolithic fungi from Antarctica.</title>
        <authorList>
            <person name="Coleine C."/>
            <person name="Masonjones S."/>
            <person name="Stajich J.E."/>
        </authorList>
    </citation>
    <scope>NUCLEOTIDE SEQUENCE [LARGE SCALE GENOMIC DNA]</scope>
    <source>
        <strain evidence="2 3">CCFEE 5187</strain>
    </source>
</reference>
<feature type="compositionally biased region" description="Basic and acidic residues" evidence="1">
    <location>
        <begin position="44"/>
        <end position="56"/>
    </location>
</feature>
<feature type="compositionally biased region" description="Polar residues" evidence="1">
    <location>
        <begin position="139"/>
        <end position="153"/>
    </location>
</feature>
<feature type="region of interest" description="Disordered" evidence="1">
    <location>
        <begin position="1"/>
        <end position="66"/>
    </location>
</feature>
<dbReference type="STRING" id="331657.A0A4U0WX58"/>
<sequence length="325" mass="33874">MAESVPVPVPVPSRRGQLSYLPESPDYSSASPSGPFRARRSRLGRVEIARVPDHIPSRPNLTPKRVRITSKLAGSRDHAKRFFRSVVATHSSASPSSASASASTTTSSFSSSSASTLPSAASGTRRSSLASTSTTSLRNPSSASEGGQSTSGTGAMRTGARPSISGPISGLVSRPALAETVRTVPDRPNVSSTSTALASAAAEEKPLASGNGISVGIALAEPMLFLQGFEQQDRASGSTAMLRGSLRLKIAKSAKIKAVTLKFKGKAMTKWPEGIPPRKVEFEEIDTIMSHTWPFFNAQFPTAEGGSCADHVELANGPSPTSSTH</sequence>
<feature type="non-terminal residue" evidence="2">
    <location>
        <position position="325"/>
    </location>
</feature>
<evidence type="ECO:0000313" key="3">
    <source>
        <dbReference type="Proteomes" id="UP000308768"/>
    </source>
</evidence>
<accession>A0A4U0WX58</accession>
<dbReference type="OrthoDB" id="2333384at2759"/>
<dbReference type="InterPro" id="IPR014752">
    <property type="entry name" value="Arrestin-like_C"/>
</dbReference>
<comment type="caution">
    <text evidence="2">The sequence shown here is derived from an EMBL/GenBank/DDBJ whole genome shotgun (WGS) entry which is preliminary data.</text>
</comment>
<organism evidence="2 3">
    <name type="scientific">Cryomyces minteri</name>
    <dbReference type="NCBI Taxonomy" id="331657"/>
    <lineage>
        <taxon>Eukaryota</taxon>
        <taxon>Fungi</taxon>
        <taxon>Dikarya</taxon>
        <taxon>Ascomycota</taxon>
        <taxon>Pezizomycotina</taxon>
        <taxon>Dothideomycetes</taxon>
        <taxon>Dothideomycetes incertae sedis</taxon>
        <taxon>Cryomyces</taxon>
    </lineage>
</organism>
<dbReference type="Gene3D" id="2.60.40.640">
    <property type="match status" value="1"/>
</dbReference>
<feature type="region of interest" description="Disordered" evidence="1">
    <location>
        <begin position="90"/>
        <end position="170"/>
    </location>
</feature>
<gene>
    <name evidence="2" type="ORF">B0A49_04856</name>
</gene>
<name>A0A4U0WX58_9PEZI</name>
<proteinExistence type="predicted"/>
<evidence type="ECO:0000313" key="2">
    <source>
        <dbReference type="EMBL" id="TKA68350.1"/>
    </source>
</evidence>
<keyword evidence="3" id="KW-1185">Reference proteome</keyword>
<evidence type="ECO:0008006" key="4">
    <source>
        <dbReference type="Google" id="ProtNLM"/>
    </source>
</evidence>
<dbReference type="AlphaFoldDB" id="A0A4U0WX58"/>
<protein>
    <recommendedName>
        <fullName evidence="4">Arrestin-like N-terminal domain-containing protein</fullName>
    </recommendedName>
</protein>
<dbReference type="EMBL" id="NAJN01000826">
    <property type="protein sequence ID" value="TKA68350.1"/>
    <property type="molecule type" value="Genomic_DNA"/>
</dbReference>
<evidence type="ECO:0000256" key="1">
    <source>
        <dbReference type="SAM" id="MobiDB-lite"/>
    </source>
</evidence>